<reference evidence="2 3" key="1">
    <citation type="submission" date="2024-10" db="EMBL/GenBank/DDBJ databases">
        <title>The Natural Products Discovery Center: Release of the First 8490 Sequenced Strains for Exploring Actinobacteria Biosynthetic Diversity.</title>
        <authorList>
            <person name="Kalkreuter E."/>
            <person name="Kautsar S.A."/>
            <person name="Yang D."/>
            <person name="Bader C.D."/>
            <person name="Teijaro C.N."/>
            <person name="Fluegel L."/>
            <person name="Davis C.M."/>
            <person name="Simpson J.R."/>
            <person name="Lauterbach L."/>
            <person name="Steele A.D."/>
            <person name="Gui C."/>
            <person name="Meng S."/>
            <person name="Li G."/>
            <person name="Viehrig K."/>
            <person name="Ye F."/>
            <person name="Su P."/>
            <person name="Kiefer A.F."/>
            <person name="Nichols A."/>
            <person name="Cepeda A.J."/>
            <person name="Yan W."/>
            <person name="Fan B."/>
            <person name="Jiang Y."/>
            <person name="Adhikari A."/>
            <person name="Zheng C.-J."/>
            <person name="Schuster L."/>
            <person name="Cowan T.M."/>
            <person name="Smanski M.J."/>
            <person name="Chevrette M.G."/>
            <person name="De Carvalho L.P.S."/>
            <person name="Shen B."/>
        </authorList>
    </citation>
    <scope>NUCLEOTIDE SEQUENCE [LARGE SCALE GENOMIC DNA]</scope>
    <source>
        <strain evidence="2 3">NPDC001281</strain>
    </source>
</reference>
<proteinExistence type="predicted"/>
<dbReference type="Proteomes" id="UP001602119">
    <property type="component" value="Unassembled WGS sequence"/>
</dbReference>
<dbReference type="Pfam" id="PF00188">
    <property type="entry name" value="CAP"/>
    <property type="match status" value="1"/>
</dbReference>
<dbReference type="SUPFAM" id="SSF55797">
    <property type="entry name" value="PR-1-like"/>
    <property type="match status" value="1"/>
</dbReference>
<evidence type="ECO:0000259" key="1">
    <source>
        <dbReference type="Pfam" id="PF00188"/>
    </source>
</evidence>
<feature type="domain" description="SCP" evidence="1">
    <location>
        <begin position="33"/>
        <end position="79"/>
    </location>
</feature>
<evidence type="ECO:0000313" key="2">
    <source>
        <dbReference type="EMBL" id="MFF4778156.1"/>
    </source>
</evidence>
<sequence length="105" mass="10664">MPALIAVAGPAGSASAGASSRLLADDAFQQECLTAHNTYRARHGVPAMRTEPEGVEAAKKSAAYYPQKGTIDHSSPIAQAQAAARVAEAEWGLPTGGPASAGYVD</sequence>
<evidence type="ECO:0000313" key="3">
    <source>
        <dbReference type="Proteomes" id="UP001602119"/>
    </source>
</evidence>
<organism evidence="2 3">
    <name type="scientific">Microtetraspora fusca</name>
    <dbReference type="NCBI Taxonomy" id="1997"/>
    <lineage>
        <taxon>Bacteria</taxon>
        <taxon>Bacillati</taxon>
        <taxon>Actinomycetota</taxon>
        <taxon>Actinomycetes</taxon>
        <taxon>Streptosporangiales</taxon>
        <taxon>Streptosporangiaceae</taxon>
        <taxon>Microtetraspora</taxon>
    </lineage>
</organism>
<dbReference type="Gene3D" id="3.40.33.10">
    <property type="entry name" value="CAP"/>
    <property type="match status" value="1"/>
</dbReference>
<gene>
    <name evidence="2" type="ORF">ACFY05_35550</name>
</gene>
<dbReference type="InterPro" id="IPR035940">
    <property type="entry name" value="CAP_sf"/>
</dbReference>
<keyword evidence="3" id="KW-1185">Reference proteome</keyword>
<dbReference type="EMBL" id="JBIAXI010000028">
    <property type="protein sequence ID" value="MFF4778156.1"/>
    <property type="molecule type" value="Genomic_DNA"/>
</dbReference>
<dbReference type="RefSeq" id="WP_387346691.1">
    <property type="nucleotide sequence ID" value="NZ_JBIAXI010000028.1"/>
</dbReference>
<comment type="caution">
    <text evidence="2">The sequence shown here is derived from an EMBL/GenBank/DDBJ whole genome shotgun (WGS) entry which is preliminary data.</text>
</comment>
<name>A0ABW6VFM0_MICFU</name>
<protein>
    <submittedName>
        <fullName evidence="2">CAP domain-containing protein</fullName>
    </submittedName>
</protein>
<dbReference type="InterPro" id="IPR014044">
    <property type="entry name" value="CAP_dom"/>
</dbReference>
<accession>A0ABW6VFM0</accession>